<dbReference type="AlphaFoldDB" id="B0WU06"/>
<evidence type="ECO:0000256" key="1">
    <source>
        <dbReference type="ARBA" id="ARBA00022980"/>
    </source>
</evidence>
<sequence>MKAKADRDEASPYAAQDVVEKCKSLRATGGNRTKTPGPGAQLVLRALACSSKNISNIPRNRHSLAVITIVHSLHHHHHRPKVNLRYLCGEQHLVPHPPSWPSCNRAAVNVQSPQRRVIITQSCLPADTALEPWLDIIPGFTRWTTLKLTSCVRRLGEFINDGGIQFFVGSGL</sequence>
<proteinExistence type="predicted"/>
<dbReference type="InterPro" id="IPR036967">
    <property type="entry name" value="Ribosomal_uS11_sf"/>
</dbReference>
<dbReference type="GO" id="GO:0003735">
    <property type="term" value="F:structural constituent of ribosome"/>
    <property type="evidence" value="ECO:0007669"/>
    <property type="project" value="InterPro"/>
</dbReference>
<accession>B0WU06</accession>
<dbReference type="GO" id="GO:0005840">
    <property type="term" value="C:ribosome"/>
    <property type="evidence" value="ECO:0007669"/>
    <property type="project" value="UniProtKB-KW"/>
</dbReference>
<keyword evidence="2" id="KW-0687">Ribonucleoprotein</keyword>
<protein>
    <submittedName>
        <fullName evidence="3 4">Uncharacterized protein</fullName>
    </submittedName>
</protein>
<evidence type="ECO:0000313" key="4">
    <source>
        <dbReference type="EnsemblMetazoa" id="CPIJ010719-PA"/>
    </source>
</evidence>
<gene>
    <name evidence="4" type="primary">6043187</name>
    <name evidence="3" type="ORF">CpipJ_CPIJ010719</name>
</gene>
<dbReference type="GO" id="GO:1990904">
    <property type="term" value="C:ribonucleoprotein complex"/>
    <property type="evidence" value="ECO:0007669"/>
    <property type="project" value="UniProtKB-KW"/>
</dbReference>
<dbReference type="VEuPathDB" id="VectorBase:CPIJ010719"/>
<reference evidence="3" key="1">
    <citation type="submission" date="2007-03" db="EMBL/GenBank/DDBJ databases">
        <title>Annotation of Culex pipiens quinquefasciatus.</title>
        <authorList>
            <consortium name="The Broad Institute Genome Sequencing Platform"/>
            <person name="Atkinson P.W."/>
            <person name="Hemingway J."/>
            <person name="Christensen B.M."/>
            <person name="Higgs S."/>
            <person name="Kodira C."/>
            <person name="Hannick L."/>
            <person name="Megy K."/>
            <person name="O'Leary S."/>
            <person name="Pearson M."/>
            <person name="Haas B.J."/>
            <person name="Mauceli E."/>
            <person name="Wortman J.R."/>
            <person name="Lee N.H."/>
            <person name="Guigo R."/>
            <person name="Stanke M."/>
            <person name="Alvarado L."/>
            <person name="Amedeo P."/>
            <person name="Antoine C.H."/>
            <person name="Arensburger P."/>
            <person name="Bidwell S.L."/>
            <person name="Crawford M."/>
            <person name="Camaro F."/>
            <person name="Devon K."/>
            <person name="Engels R."/>
            <person name="Hammond M."/>
            <person name="Howarth C."/>
            <person name="Koehrsen M."/>
            <person name="Lawson D."/>
            <person name="Montgomery P."/>
            <person name="Nene V."/>
            <person name="Nusbaum C."/>
            <person name="Puiu D."/>
            <person name="Romero-Severson J."/>
            <person name="Severson D.W."/>
            <person name="Shumway M."/>
            <person name="Sisk P."/>
            <person name="Stolte C."/>
            <person name="Zeng Q."/>
            <person name="Eisenstadt E."/>
            <person name="Fraser-Liggett C."/>
            <person name="Strausberg R."/>
            <person name="Galagan J."/>
            <person name="Birren B."/>
            <person name="Collins F.H."/>
        </authorList>
    </citation>
    <scope>NUCLEOTIDE SEQUENCE [LARGE SCALE GENOMIC DNA]</scope>
    <source>
        <strain evidence="3">JHB</strain>
    </source>
</reference>
<dbReference type="GO" id="GO:0006412">
    <property type="term" value="P:translation"/>
    <property type="evidence" value="ECO:0007669"/>
    <property type="project" value="InterPro"/>
</dbReference>
<dbReference type="EMBL" id="DS232098">
    <property type="protein sequence ID" value="EDS34720.1"/>
    <property type="molecule type" value="Genomic_DNA"/>
</dbReference>
<evidence type="ECO:0000313" key="3">
    <source>
        <dbReference type="EMBL" id="EDS34720.1"/>
    </source>
</evidence>
<dbReference type="Proteomes" id="UP000002320">
    <property type="component" value="Unassembled WGS sequence"/>
</dbReference>
<dbReference type="Gene3D" id="3.30.420.80">
    <property type="entry name" value="Ribosomal protein S11"/>
    <property type="match status" value="1"/>
</dbReference>
<dbReference type="OrthoDB" id="1677536at2759"/>
<organism>
    <name type="scientific">Culex quinquefasciatus</name>
    <name type="common">Southern house mosquito</name>
    <name type="synonym">Culex pungens</name>
    <dbReference type="NCBI Taxonomy" id="7176"/>
    <lineage>
        <taxon>Eukaryota</taxon>
        <taxon>Metazoa</taxon>
        <taxon>Ecdysozoa</taxon>
        <taxon>Arthropoda</taxon>
        <taxon>Hexapoda</taxon>
        <taxon>Insecta</taxon>
        <taxon>Pterygota</taxon>
        <taxon>Neoptera</taxon>
        <taxon>Endopterygota</taxon>
        <taxon>Diptera</taxon>
        <taxon>Nematocera</taxon>
        <taxon>Culicoidea</taxon>
        <taxon>Culicidae</taxon>
        <taxon>Culicinae</taxon>
        <taxon>Culicini</taxon>
        <taxon>Culex</taxon>
        <taxon>Culex</taxon>
    </lineage>
</organism>
<evidence type="ECO:0000256" key="2">
    <source>
        <dbReference type="ARBA" id="ARBA00023274"/>
    </source>
</evidence>
<dbReference type="HOGENOM" id="CLU_1556789_0_0_1"/>
<dbReference type="STRING" id="7176.B0WU06"/>
<reference evidence="4" key="2">
    <citation type="submission" date="2020-05" db="UniProtKB">
        <authorList>
            <consortium name="EnsemblMetazoa"/>
        </authorList>
    </citation>
    <scope>IDENTIFICATION</scope>
    <source>
        <strain evidence="4">JHB</strain>
    </source>
</reference>
<dbReference type="InParanoid" id="B0WU06"/>
<dbReference type="eggNOG" id="KOG0407">
    <property type="taxonomic scope" value="Eukaryota"/>
</dbReference>
<name>B0WU06_CULQU</name>
<evidence type="ECO:0000313" key="5">
    <source>
        <dbReference type="Proteomes" id="UP000002320"/>
    </source>
</evidence>
<dbReference type="VEuPathDB" id="VectorBase:CQUJHB002447"/>
<dbReference type="KEGG" id="cqu:CpipJ_CPIJ010719"/>
<dbReference type="EnsemblMetazoa" id="CPIJ010719-RA">
    <property type="protein sequence ID" value="CPIJ010719-PA"/>
    <property type="gene ID" value="CPIJ010719"/>
</dbReference>
<keyword evidence="5" id="KW-1185">Reference proteome</keyword>
<keyword evidence="1" id="KW-0689">Ribosomal protein</keyword>